<gene>
    <name evidence="1" type="ORF">M404DRAFT_33837</name>
</gene>
<dbReference type="OrthoDB" id="338650at2759"/>
<protein>
    <submittedName>
        <fullName evidence="1">Uncharacterized protein</fullName>
    </submittedName>
</protein>
<dbReference type="Proteomes" id="UP000054217">
    <property type="component" value="Unassembled WGS sequence"/>
</dbReference>
<keyword evidence="2" id="KW-1185">Reference proteome</keyword>
<dbReference type="InParanoid" id="A0A0C3N4C8"/>
<sequence>MQHELFAHEETMAAQELEKMKLTVKLEELCVQNLTLQKGIAGGEDQGPSSAALMIRTSANTTSLSTAIRPTGFQVYPLVDVQELSVHSNPVLTPKKYAYTRLTPGQGPDLDVPLVIETLIRLIR</sequence>
<dbReference type="AlphaFoldDB" id="A0A0C3N4C8"/>
<dbReference type="HOGENOM" id="CLU_2004835_0_0_1"/>
<dbReference type="EMBL" id="KN832059">
    <property type="protein sequence ID" value="KIN95874.1"/>
    <property type="molecule type" value="Genomic_DNA"/>
</dbReference>
<evidence type="ECO:0000313" key="1">
    <source>
        <dbReference type="EMBL" id="KIN95874.1"/>
    </source>
</evidence>
<organism evidence="1 2">
    <name type="scientific">Pisolithus tinctorius Marx 270</name>
    <dbReference type="NCBI Taxonomy" id="870435"/>
    <lineage>
        <taxon>Eukaryota</taxon>
        <taxon>Fungi</taxon>
        <taxon>Dikarya</taxon>
        <taxon>Basidiomycota</taxon>
        <taxon>Agaricomycotina</taxon>
        <taxon>Agaricomycetes</taxon>
        <taxon>Agaricomycetidae</taxon>
        <taxon>Boletales</taxon>
        <taxon>Sclerodermatineae</taxon>
        <taxon>Pisolithaceae</taxon>
        <taxon>Pisolithus</taxon>
    </lineage>
</organism>
<proteinExistence type="predicted"/>
<name>A0A0C3N4C8_PISTI</name>
<reference evidence="2" key="2">
    <citation type="submission" date="2015-01" db="EMBL/GenBank/DDBJ databases">
        <title>Evolutionary Origins and Diversification of the Mycorrhizal Mutualists.</title>
        <authorList>
            <consortium name="DOE Joint Genome Institute"/>
            <consortium name="Mycorrhizal Genomics Consortium"/>
            <person name="Kohler A."/>
            <person name="Kuo A."/>
            <person name="Nagy L.G."/>
            <person name="Floudas D."/>
            <person name="Copeland A."/>
            <person name="Barry K.W."/>
            <person name="Cichocki N."/>
            <person name="Veneault-Fourrey C."/>
            <person name="LaButti K."/>
            <person name="Lindquist E.A."/>
            <person name="Lipzen A."/>
            <person name="Lundell T."/>
            <person name="Morin E."/>
            <person name="Murat C."/>
            <person name="Riley R."/>
            <person name="Ohm R."/>
            <person name="Sun H."/>
            <person name="Tunlid A."/>
            <person name="Henrissat B."/>
            <person name="Grigoriev I.V."/>
            <person name="Hibbett D.S."/>
            <person name="Martin F."/>
        </authorList>
    </citation>
    <scope>NUCLEOTIDE SEQUENCE [LARGE SCALE GENOMIC DNA]</scope>
    <source>
        <strain evidence="2">Marx 270</strain>
    </source>
</reference>
<evidence type="ECO:0000313" key="2">
    <source>
        <dbReference type="Proteomes" id="UP000054217"/>
    </source>
</evidence>
<reference evidence="1 2" key="1">
    <citation type="submission" date="2014-04" db="EMBL/GenBank/DDBJ databases">
        <authorList>
            <consortium name="DOE Joint Genome Institute"/>
            <person name="Kuo A."/>
            <person name="Kohler A."/>
            <person name="Costa M.D."/>
            <person name="Nagy L.G."/>
            <person name="Floudas D."/>
            <person name="Copeland A."/>
            <person name="Barry K.W."/>
            <person name="Cichocki N."/>
            <person name="Veneault-Fourrey C."/>
            <person name="LaButti K."/>
            <person name="Lindquist E.A."/>
            <person name="Lipzen A."/>
            <person name="Lundell T."/>
            <person name="Morin E."/>
            <person name="Murat C."/>
            <person name="Sun H."/>
            <person name="Tunlid A."/>
            <person name="Henrissat B."/>
            <person name="Grigoriev I.V."/>
            <person name="Hibbett D.S."/>
            <person name="Martin F."/>
            <person name="Nordberg H.P."/>
            <person name="Cantor M.N."/>
            <person name="Hua S.X."/>
        </authorList>
    </citation>
    <scope>NUCLEOTIDE SEQUENCE [LARGE SCALE GENOMIC DNA]</scope>
    <source>
        <strain evidence="1 2">Marx 270</strain>
    </source>
</reference>
<accession>A0A0C3N4C8</accession>